<proteinExistence type="predicted"/>
<sequence>MENSGTSDQMTTLSQVMEKLRKRGINKEFRMNEACEMKYEESEKNYKPDDLKILKTYRFEGDSNPDDSAVLYVLEDNSGNKGIIIDSFGAYSTYPGEAFDNFLRDIPVEESKEYDF</sequence>
<name>A0ABT2VXA4_9FLAO</name>
<evidence type="ECO:0000313" key="2">
    <source>
        <dbReference type="Proteomes" id="UP001208114"/>
    </source>
</evidence>
<organism evidence="1 2">
    <name type="scientific">Chryseobacterium gilvum</name>
    <dbReference type="NCBI Taxonomy" id="2976534"/>
    <lineage>
        <taxon>Bacteria</taxon>
        <taxon>Pseudomonadati</taxon>
        <taxon>Bacteroidota</taxon>
        <taxon>Flavobacteriia</taxon>
        <taxon>Flavobacteriales</taxon>
        <taxon>Weeksellaceae</taxon>
        <taxon>Chryseobacterium group</taxon>
        <taxon>Chryseobacterium</taxon>
    </lineage>
</organism>
<protein>
    <recommendedName>
        <fullName evidence="3">Phosphoribosylpyrophosphate synthetase</fullName>
    </recommendedName>
</protein>
<dbReference type="Proteomes" id="UP001208114">
    <property type="component" value="Unassembled WGS sequence"/>
</dbReference>
<dbReference type="EMBL" id="JAOTEN010000002">
    <property type="protein sequence ID" value="MCU7614619.1"/>
    <property type="molecule type" value="Genomic_DNA"/>
</dbReference>
<evidence type="ECO:0000313" key="1">
    <source>
        <dbReference type="EMBL" id="MCU7614619.1"/>
    </source>
</evidence>
<keyword evidence="2" id="KW-1185">Reference proteome</keyword>
<accession>A0ABT2VXA4</accession>
<gene>
    <name evidence="1" type="ORF">N0B16_09245</name>
</gene>
<dbReference type="RefSeq" id="WP_262990557.1">
    <property type="nucleotide sequence ID" value="NZ_JAOTEN010000002.1"/>
</dbReference>
<reference evidence="2" key="1">
    <citation type="submission" date="2023-07" db="EMBL/GenBank/DDBJ databases">
        <title>Chryseobacterium sp. GMJ5 Genome sequencing and assembly.</title>
        <authorList>
            <person name="Jung Y."/>
        </authorList>
    </citation>
    <scope>NUCLEOTIDE SEQUENCE [LARGE SCALE GENOMIC DNA]</scope>
    <source>
        <strain evidence="2">GMJ5</strain>
    </source>
</reference>
<comment type="caution">
    <text evidence="1">The sequence shown here is derived from an EMBL/GenBank/DDBJ whole genome shotgun (WGS) entry which is preliminary data.</text>
</comment>
<evidence type="ECO:0008006" key="3">
    <source>
        <dbReference type="Google" id="ProtNLM"/>
    </source>
</evidence>